<protein>
    <submittedName>
        <fullName evidence="2">8717_t:CDS:1</fullName>
    </submittedName>
</protein>
<gene>
    <name evidence="2" type="ORF">AGERDE_LOCUS9746</name>
</gene>
<dbReference type="EMBL" id="CAJVPL010002574">
    <property type="protein sequence ID" value="CAG8614205.1"/>
    <property type="molecule type" value="Genomic_DNA"/>
</dbReference>
<evidence type="ECO:0000256" key="1">
    <source>
        <dbReference type="SAM" id="Phobius"/>
    </source>
</evidence>
<reference evidence="2" key="1">
    <citation type="submission" date="2021-06" db="EMBL/GenBank/DDBJ databases">
        <authorList>
            <person name="Kallberg Y."/>
            <person name="Tangrot J."/>
            <person name="Rosling A."/>
        </authorList>
    </citation>
    <scope>NUCLEOTIDE SEQUENCE</scope>
    <source>
        <strain evidence="2">MT106</strain>
    </source>
</reference>
<evidence type="ECO:0000313" key="3">
    <source>
        <dbReference type="Proteomes" id="UP000789831"/>
    </source>
</evidence>
<comment type="caution">
    <text evidence="2">The sequence shown here is derived from an EMBL/GenBank/DDBJ whole genome shotgun (WGS) entry which is preliminary data.</text>
</comment>
<dbReference type="AlphaFoldDB" id="A0A9N9CTX6"/>
<keyword evidence="1" id="KW-1133">Transmembrane helix</keyword>
<organism evidence="2 3">
    <name type="scientific">Ambispora gerdemannii</name>
    <dbReference type="NCBI Taxonomy" id="144530"/>
    <lineage>
        <taxon>Eukaryota</taxon>
        <taxon>Fungi</taxon>
        <taxon>Fungi incertae sedis</taxon>
        <taxon>Mucoromycota</taxon>
        <taxon>Glomeromycotina</taxon>
        <taxon>Glomeromycetes</taxon>
        <taxon>Archaeosporales</taxon>
        <taxon>Ambisporaceae</taxon>
        <taxon>Ambispora</taxon>
    </lineage>
</organism>
<dbReference type="Proteomes" id="UP000789831">
    <property type="component" value="Unassembled WGS sequence"/>
</dbReference>
<sequence>MCLYSREISVRTISQVRTTVTETVPGTTTVTTSMSTRTNTVTVTTTSGTSTTTIATSNNPFSSIINIPAAVKPTAIAKEANSANMNIGIKTVHYSFNGIMGIIAAFNIILAGITLAA</sequence>
<accession>A0A9N9CTX6</accession>
<keyword evidence="3" id="KW-1185">Reference proteome</keyword>
<feature type="transmembrane region" description="Helical" evidence="1">
    <location>
        <begin position="94"/>
        <end position="116"/>
    </location>
</feature>
<keyword evidence="1" id="KW-0472">Membrane</keyword>
<proteinExistence type="predicted"/>
<name>A0A9N9CTX6_9GLOM</name>
<keyword evidence="1" id="KW-0812">Transmembrane</keyword>
<evidence type="ECO:0000313" key="2">
    <source>
        <dbReference type="EMBL" id="CAG8614205.1"/>
    </source>
</evidence>